<evidence type="ECO:0000313" key="2">
    <source>
        <dbReference type="EMBL" id="MEU6803174.1"/>
    </source>
</evidence>
<name>A0ABV3B155_9ACTN</name>
<reference evidence="2 3" key="1">
    <citation type="submission" date="2024-06" db="EMBL/GenBank/DDBJ databases">
        <title>The Natural Products Discovery Center: Release of the First 8490 Sequenced Strains for Exploring Actinobacteria Biosynthetic Diversity.</title>
        <authorList>
            <person name="Kalkreuter E."/>
            <person name="Kautsar S.A."/>
            <person name="Yang D."/>
            <person name="Bader C.D."/>
            <person name="Teijaro C.N."/>
            <person name="Fluegel L."/>
            <person name="Davis C.M."/>
            <person name="Simpson J.R."/>
            <person name="Lauterbach L."/>
            <person name="Steele A.D."/>
            <person name="Gui C."/>
            <person name="Meng S."/>
            <person name="Li G."/>
            <person name="Viehrig K."/>
            <person name="Ye F."/>
            <person name="Su P."/>
            <person name="Kiefer A.F."/>
            <person name="Nichols A."/>
            <person name="Cepeda A.J."/>
            <person name="Yan W."/>
            <person name="Fan B."/>
            <person name="Jiang Y."/>
            <person name="Adhikari A."/>
            <person name="Zheng C.-J."/>
            <person name="Schuster L."/>
            <person name="Cowan T.M."/>
            <person name="Smanski M.J."/>
            <person name="Chevrette M.G."/>
            <person name="De Carvalho L.P.S."/>
            <person name="Shen B."/>
        </authorList>
    </citation>
    <scope>NUCLEOTIDE SEQUENCE [LARGE SCALE GENOMIC DNA]</scope>
    <source>
        <strain evidence="2 3">NPDC046851</strain>
    </source>
</reference>
<comment type="caution">
    <text evidence="2">The sequence shown here is derived from an EMBL/GenBank/DDBJ whole genome shotgun (WGS) entry which is preliminary data.</text>
</comment>
<dbReference type="PROSITE" id="PS50103">
    <property type="entry name" value="ZF_C3H1"/>
    <property type="match status" value="1"/>
</dbReference>
<sequence>MEQYDLTDAQKKAFAENEADFRKFDDQLREVREAARVRLADSGWDPDPESEDAIRCLSCPCPDFQAGGPQGKCKRGSCRHFLIDHDLPI</sequence>
<feature type="domain" description="C3H1-type" evidence="1">
    <location>
        <begin position="60"/>
        <end position="88"/>
    </location>
</feature>
<proteinExistence type="predicted"/>
<gene>
    <name evidence="2" type="ORF">ABZ931_19495</name>
</gene>
<evidence type="ECO:0000313" key="3">
    <source>
        <dbReference type="Proteomes" id="UP001551189"/>
    </source>
</evidence>
<dbReference type="EMBL" id="JBEYXT010000084">
    <property type="protein sequence ID" value="MEU6803174.1"/>
    <property type="molecule type" value="Genomic_DNA"/>
</dbReference>
<protein>
    <recommendedName>
        <fullName evidence="1">C3H1-type domain-containing protein</fullName>
    </recommendedName>
</protein>
<keyword evidence="3" id="KW-1185">Reference proteome</keyword>
<evidence type="ECO:0000259" key="1">
    <source>
        <dbReference type="PROSITE" id="PS50103"/>
    </source>
</evidence>
<dbReference type="RefSeq" id="WP_359696996.1">
    <property type="nucleotide sequence ID" value="NZ_JBEYXT010000084.1"/>
</dbReference>
<dbReference type="Proteomes" id="UP001551189">
    <property type="component" value="Unassembled WGS sequence"/>
</dbReference>
<dbReference type="InterPro" id="IPR000571">
    <property type="entry name" value="Znf_CCCH"/>
</dbReference>
<organism evidence="2 3">
    <name type="scientific">Streptomyces neyagawaensis</name>
    <dbReference type="NCBI Taxonomy" id="42238"/>
    <lineage>
        <taxon>Bacteria</taxon>
        <taxon>Bacillati</taxon>
        <taxon>Actinomycetota</taxon>
        <taxon>Actinomycetes</taxon>
        <taxon>Kitasatosporales</taxon>
        <taxon>Streptomycetaceae</taxon>
        <taxon>Streptomyces</taxon>
    </lineage>
</organism>
<accession>A0ABV3B155</accession>